<sequence length="135" mass="14953">MYSNPGIKAYARVGLESQLAGASPHQLISMLLDGALNAVLRAKIYFENGNIAKRGEMISKAINIIDNGLRASLNHEKGQNIAQDLERLYDYMSRTLLQANLHNSPSELTSISEILTNLANTWKEIEPKESQKKNG</sequence>
<dbReference type="NCBIfam" id="TIGR00208">
    <property type="entry name" value="fliS"/>
    <property type="match status" value="1"/>
</dbReference>
<dbReference type="InterPro" id="IPR036584">
    <property type="entry name" value="FliS_sf"/>
</dbReference>
<reference evidence="7 8" key="1">
    <citation type="submission" date="2017-10" db="EMBL/GenBank/DDBJ databases">
        <authorList>
            <person name="Banno H."/>
            <person name="Chua N.-H."/>
        </authorList>
    </citation>
    <scope>NUCLEOTIDE SEQUENCE [LARGE SCALE GENOMIC DNA]</scope>
    <source>
        <strain evidence="7 8">SCPM-O-B-7607</strain>
    </source>
</reference>
<evidence type="ECO:0000256" key="5">
    <source>
        <dbReference type="ARBA" id="ARBA00023186"/>
    </source>
</evidence>
<dbReference type="GO" id="GO:0005829">
    <property type="term" value="C:cytosol"/>
    <property type="evidence" value="ECO:0007669"/>
    <property type="project" value="UniProtKB-SubCell"/>
</dbReference>
<keyword evidence="4 6" id="KW-1005">Bacterial flagellum biogenesis</keyword>
<accession>A0A2G4U8A6</accession>
<evidence type="ECO:0000256" key="3">
    <source>
        <dbReference type="ARBA" id="ARBA00022490"/>
    </source>
</evidence>
<proteinExistence type="inferred from homology"/>
<dbReference type="CDD" id="cd16098">
    <property type="entry name" value="FliS"/>
    <property type="match status" value="1"/>
</dbReference>
<dbReference type="Gene3D" id="1.20.120.340">
    <property type="entry name" value="Flagellar protein FliS"/>
    <property type="match status" value="1"/>
</dbReference>
<dbReference type="GO" id="GO:0071973">
    <property type="term" value="P:bacterial-type flagellum-dependent cell motility"/>
    <property type="evidence" value="ECO:0007669"/>
    <property type="project" value="TreeGrafter"/>
</dbReference>
<dbReference type="PANTHER" id="PTHR34773">
    <property type="entry name" value="FLAGELLAR SECRETION CHAPERONE FLIS"/>
    <property type="match status" value="1"/>
</dbReference>
<dbReference type="GO" id="GO:0044780">
    <property type="term" value="P:bacterial-type flagellum assembly"/>
    <property type="evidence" value="ECO:0007669"/>
    <property type="project" value="InterPro"/>
</dbReference>
<keyword evidence="7" id="KW-0969">Cilium</keyword>
<evidence type="ECO:0000313" key="8">
    <source>
        <dbReference type="Proteomes" id="UP000229378"/>
    </source>
</evidence>
<dbReference type="Pfam" id="PF02561">
    <property type="entry name" value="FliS"/>
    <property type="match status" value="1"/>
</dbReference>
<dbReference type="RefSeq" id="WP_005271008.1">
    <property type="nucleotide sequence ID" value="NZ_CABHPT010000036.1"/>
</dbReference>
<evidence type="ECO:0000256" key="2">
    <source>
        <dbReference type="ARBA" id="ARBA00008787"/>
    </source>
</evidence>
<dbReference type="AlphaFoldDB" id="A0A2G4U8A6"/>
<evidence type="ECO:0000256" key="4">
    <source>
        <dbReference type="ARBA" id="ARBA00022795"/>
    </source>
</evidence>
<dbReference type="Proteomes" id="UP000229378">
    <property type="component" value="Unassembled WGS sequence"/>
</dbReference>
<keyword evidence="3 6" id="KW-0963">Cytoplasm</keyword>
<evidence type="ECO:0000256" key="6">
    <source>
        <dbReference type="PIRNR" id="PIRNR039090"/>
    </source>
</evidence>
<protein>
    <recommendedName>
        <fullName evidence="6">Flagellar secretion chaperone FliS</fullName>
    </recommendedName>
</protein>
<evidence type="ECO:0000256" key="1">
    <source>
        <dbReference type="ARBA" id="ARBA00004514"/>
    </source>
</evidence>
<comment type="caution">
    <text evidence="7">The sequence shown here is derived from an EMBL/GenBank/DDBJ whole genome shotgun (WGS) entry which is preliminary data.</text>
</comment>
<keyword evidence="5" id="KW-0143">Chaperone</keyword>
<evidence type="ECO:0000313" key="7">
    <source>
        <dbReference type="EMBL" id="PHZ28946.1"/>
    </source>
</evidence>
<dbReference type="PIRSF" id="PIRSF039090">
    <property type="entry name" value="Flis"/>
    <property type="match status" value="1"/>
</dbReference>
<dbReference type="SUPFAM" id="SSF101116">
    <property type="entry name" value="Flagellar export chaperone FliS"/>
    <property type="match status" value="1"/>
</dbReference>
<dbReference type="InterPro" id="IPR003713">
    <property type="entry name" value="FliS"/>
</dbReference>
<organism evidence="7 8">
    <name type="scientific">Yersinia bercovieri</name>
    <dbReference type="NCBI Taxonomy" id="634"/>
    <lineage>
        <taxon>Bacteria</taxon>
        <taxon>Pseudomonadati</taxon>
        <taxon>Pseudomonadota</taxon>
        <taxon>Gammaproteobacteria</taxon>
        <taxon>Enterobacterales</taxon>
        <taxon>Yersiniaceae</taxon>
        <taxon>Yersinia</taxon>
    </lineage>
</organism>
<keyword evidence="7" id="KW-0966">Cell projection</keyword>
<name>A0A2G4U8A6_YERBE</name>
<keyword evidence="7" id="KW-0282">Flagellum</keyword>
<dbReference type="PANTHER" id="PTHR34773:SF1">
    <property type="entry name" value="FLAGELLAR SECRETION CHAPERONE FLIS"/>
    <property type="match status" value="1"/>
</dbReference>
<gene>
    <name evidence="7" type="primary">fliS</name>
    <name evidence="7" type="ORF">CS533_02865</name>
</gene>
<dbReference type="EMBL" id="PEHN01000002">
    <property type="protein sequence ID" value="PHZ28946.1"/>
    <property type="molecule type" value="Genomic_DNA"/>
</dbReference>
<dbReference type="GeneID" id="89598343"/>
<comment type="subcellular location">
    <subcellularLocation>
        <location evidence="1 6">Cytoplasm</location>
        <location evidence="1 6">Cytosol</location>
    </subcellularLocation>
</comment>
<comment type="similarity">
    <text evidence="2 6">Belongs to the FliS family.</text>
</comment>